<dbReference type="Proteomes" id="UP000188946">
    <property type="component" value="Unassembled WGS sequence"/>
</dbReference>
<dbReference type="Proteomes" id="UP000188600">
    <property type="component" value="Unassembled WGS sequence"/>
</dbReference>
<keyword evidence="1" id="KW-0732">Signal</keyword>
<sequence length="187" mass="19786">MKTNIKKMIAISSVALLLFGNMSPVFALSNSEDEMSNVEYLQEGTTGDVYTFSNSDVLQAAENLYHQGLFTEEQYRIVFFAYAQRLGVKGVNKVVNLGNGLTDVYINNVTWSAMIGLGGGAAGLLLGAIPGLNAGVAAMIGAVGGAAGSAYLGAERGVIVRMKQVYEPPTQISGAKLYPKVIGIREQ</sequence>
<comment type="caution">
    <text evidence="3">The sequence shown here is derived from an EMBL/GenBank/DDBJ whole genome shotgun (WGS) entry which is preliminary data.</text>
</comment>
<name>A0AB36JRV9_9STRE</name>
<reference evidence="4 5" key="1">
    <citation type="submission" date="2016-12" db="EMBL/GenBank/DDBJ databases">
        <authorList>
            <person name="Gulvik C.A."/>
        </authorList>
    </citation>
    <scope>NUCLEOTIDE SEQUENCE [LARGE SCALE GENOMIC DNA]</scope>
    <source>
        <strain evidence="2 5">12-5202</strain>
        <strain evidence="3 4">12-5291</strain>
    </source>
</reference>
<feature type="signal peptide" evidence="1">
    <location>
        <begin position="1"/>
        <end position="27"/>
    </location>
</feature>
<evidence type="ECO:0000256" key="1">
    <source>
        <dbReference type="SAM" id="SignalP"/>
    </source>
</evidence>
<dbReference type="EMBL" id="MSPR01000031">
    <property type="protein sequence ID" value="ONK25674.1"/>
    <property type="molecule type" value="Genomic_DNA"/>
</dbReference>
<dbReference type="RefSeq" id="WP_076996860.1">
    <property type="nucleotide sequence ID" value="NZ_MSPR01000031.1"/>
</dbReference>
<evidence type="ECO:0000313" key="2">
    <source>
        <dbReference type="EMBL" id="ONK25674.1"/>
    </source>
</evidence>
<evidence type="ECO:0000313" key="5">
    <source>
        <dbReference type="Proteomes" id="UP000188946"/>
    </source>
</evidence>
<dbReference type="AlphaFoldDB" id="A0AB36JRV9"/>
<proteinExistence type="predicted"/>
<feature type="chain" id="PRO_5044233316" description="Glycine zipper family protein" evidence="1">
    <location>
        <begin position="28"/>
        <end position="187"/>
    </location>
</feature>
<accession>A0AB36JRV9</accession>
<keyword evidence="5" id="KW-1185">Reference proteome</keyword>
<evidence type="ECO:0000313" key="4">
    <source>
        <dbReference type="Proteomes" id="UP000188600"/>
    </source>
</evidence>
<organism evidence="3 4">
    <name type="scientific">Streptococcus azizii</name>
    <dbReference type="NCBI Taxonomy" id="1579424"/>
    <lineage>
        <taxon>Bacteria</taxon>
        <taxon>Bacillati</taxon>
        <taxon>Bacillota</taxon>
        <taxon>Bacilli</taxon>
        <taxon>Lactobacillales</taxon>
        <taxon>Streptococcaceae</taxon>
        <taxon>Streptococcus</taxon>
    </lineage>
</organism>
<gene>
    <name evidence="2" type="ORF">BVE84_10030</name>
    <name evidence="3" type="ORF">BVE86_03310</name>
</gene>
<evidence type="ECO:0008006" key="6">
    <source>
        <dbReference type="Google" id="ProtNLM"/>
    </source>
</evidence>
<dbReference type="EMBL" id="MSPT01000005">
    <property type="protein sequence ID" value="ONK28388.1"/>
    <property type="molecule type" value="Genomic_DNA"/>
</dbReference>
<protein>
    <recommendedName>
        <fullName evidence="6">Glycine zipper family protein</fullName>
    </recommendedName>
</protein>
<evidence type="ECO:0000313" key="3">
    <source>
        <dbReference type="EMBL" id="ONK28388.1"/>
    </source>
</evidence>